<dbReference type="OrthoDB" id="9778453at2"/>
<evidence type="ECO:0000256" key="2">
    <source>
        <dbReference type="SAM" id="MobiDB-lite"/>
    </source>
</evidence>
<evidence type="ECO:0000313" key="4">
    <source>
        <dbReference type="EMBL" id="OLR56775.1"/>
    </source>
</evidence>
<name>A0A1Q9JKV0_9FIRM</name>
<dbReference type="SUPFAM" id="SSF109604">
    <property type="entry name" value="HD-domain/PDEase-like"/>
    <property type="match status" value="1"/>
</dbReference>
<dbReference type="CDD" id="cd04492">
    <property type="entry name" value="YhaM_OBF_like"/>
    <property type="match status" value="1"/>
</dbReference>
<keyword evidence="1" id="KW-0378">Hydrolase</keyword>
<dbReference type="InterPro" id="IPR006674">
    <property type="entry name" value="HD_domain"/>
</dbReference>
<dbReference type="InterPro" id="IPR012340">
    <property type="entry name" value="NA-bd_OB-fold"/>
</dbReference>
<accession>A0A1Q9JKV0</accession>
<proteinExistence type="predicted"/>
<reference evidence="4 5" key="1">
    <citation type="journal article" date="2016" name="Appl. Environ. Microbiol.">
        <title>Function and Phylogeny of Bacterial Butyryl Coenzyme A:Acetate Transferases and Their Diversity in the Proximal Colon of Swine.</title>
        <authorList>
            <person name="Trachsel J."/>
            <person name="Bayles D.O."/>
            <person name="Looft T."/>
            <person name="Levine U.Y."/>
            <person name="Allen H.K."/>
        </authorList>
    </citation>
    <scope>NUCLEOTIDE SEQUENCE [LARGE SCALE GENOMIC DNA]</scope>
    <source>
        <strain evidence="4 5">68-3-10</strain>
    </source>
</reference>
<dbReference type="STRING" id="1261640.BHK98_12295"/>
<dbReference type="Proteomes" id="UP000187404">
    <property type="component" value="Unassembled WGS sequence"/>
</dbReference>
<dbReference type="InterPro" id="IPR050798">
    <property type="entry name" value="YhaM_exoribonuc/phosphodiest"/>
</dbReference>
<evidence type="ECO:0000256" key="1">
    <source>
        <dbReference type="ARBA" id="ARBA00022801"/>
    </source>
</evidence>
<feature type="compositionally biased region" description="Basic and acidic residues" evidence="2">
    <location>
        <begin position="355"/>
        <end position="366"/>
    </location>
</feature>
<dbReference type="PANTHER" id="PTHR37294">
    <property type="entry name" value="3'-5' EXORIBONUCLEASE YHAM"/>
    <property type="match status" value="1"/>
</dbReference>
<dbReference type="EMBL" id="MJIE01000001">
    <property type="protein sequence ID" value="OLR56775.1"/>
    <property type="molecule type" value="Genomic_DNA"/>
</dbReference>
<dbReference type="Gene3D" id="2.40.50.140">
    <property type="entry name" value="Nucleic acid-binding proteins"/>
    <property type="match status" value="1"/>
</dbReference>
<dbReference type="Gene3D" id="1.10.3210.10">
    <property type="entry name" value="Hypothetical protein af1432"/>
    <property type="match status" value="1"/>
</dbReference>
<comment type="caution">
    <text evidence="4">The sequence shown here is derived from an EMBL/GenBank/DDBJ whole genome shotgun (WGS) entry which is preliminary data.</text>
</comment>
<dbReference type="PANTHER" id="PTHR37294:SF1">
    <property type="entry name" value="3'-5' EXORIBONUCLEASE YHAM"/>
    <property type="match status" value="1"/>
</dbReference>
<evidence type="ECO:0000259" key="3">
    <source>
        <dbReference type="Pfam" id="PF01966"/>
    </source>
</evidence>
<dbReference type="GO" id="GO:0016787">
    <property type="term" value="F:hydrolase activity"/>
    <property type="evidence" value="ECO:0007669"/>
    <property type="project" value="UniProtKB-KW"/>
</dbReference>
<dbReference type="AlphaFoldDB" id="A0A1Q9JKV0"/>
<keyword evidence="5" id="KW-1185">Reference proteome</keyword>
<protein>
    <submittedName>
        <fullName evidence="4">CMP-binding protein</fullName>
    </submittedName>
</protein>
<dbReference type="Pfam" id="PF01966">
    <property type="entry name" value="HD"/>
    <property type="match status" value="1"/>
</dbReference>
<feature type="region of interest" description="Disordered" evidence="2">
    <location>
        <begin position="317"/>
        <end position="380"/>
    </location>
</feature>
<dbReference type="GO" id="GO:0031125">
    <property type="term" value="P:rRNA 3'-end processing"/>
    <property type="evidence" value="ECO:0007669"/>
    <property type="project" value="TreeGrafter"/>
</dbReference>
<dbReference type="SUPFAM" id="SSF50249">
    <property type="entry name" value="Nucleic acid-binding proteins"/>
    <property type="match status" value="1"/>
</dbReference>
<sequence>MKQFYVNKLKKDMEIMDFFMVRMIGIKIGSNGKQYLDITLGDKTGEVHSKKWDVSEAEAPSLNAMKEGDLVKVKATVTEWQNQTQLRIMRIRKAVPQDGCEIADYIKAAPERPEEMYDYIYNAADAMADPDLRRLCTRVMKDNRERIMYYPAATRNHHAEYAGLLFHMKRMLMTGLRVCEVYTDLDRDLVAAGVIVHDIQKLFEIESDHNGVSPGYSFEGQLLGHIVMGVKYLDELTRELGFPREKALMLEHMVLSHHYEPEYGSPKKPLFPEAEVLHYLDILDARLFDMFDALAPAEPGTFSDRVWTLDNRRLYKPSTAPRPEGTENGDAGAAGTPGTGQGKPHLDGAAARPKTSRERMEDRDTAIGRALKAAQTEMKL</sequence>
<feature type="domain" description="HD" evidence="3">
    <location>
        <begin position="167"/>
        <end position="285"/>
    </location>
</feature>
<evidence type="ECO:0000313" key="5">
    <source>
        <dbReference type="Proteomes" id="UP000187404"/>
    </source>
</evidence>
<gene>
    <name evidence="4" type="ORF">BHK98_12295</name>
</gene>
<organism evidence="4 5">
    <name type="scientific">Hornefia porci</name>
    <dbReference type="NCBI Taxonomy" id="2652292"/>
    <lineage>
        <taxon>Bacteria</taxon>
        <taxon>Bacillati</taxon>
        <taxon>Bacillota</taxon>
        <taxon>Clostridia</taxon>
        <taxon>Peptostreptococcales</taxon>
        <taxon>Anaerovoracaceae</taxon>
        <taxon>Hornefia</taxon>
    </lineage>
</organism>
<dbReference type="RefSeq" id="WP_075714670.1">
    <property type="nucleotide sequence ID" value="NZ_MJIE01000001.1"/>
</dbReference>